<sequence>MKDIEIIPLKFDENLKEILAQHRLILEMDAKIIKIMCMPPLMLSPQAEKRVAKAGLDDEA</sequence>
<comment type="caution">
    <text evidence="1">The sequence shown here is derived from an EMBL/GenBank/DDBJ whole genome shotgun (WGS) entry which is preliminary data.</text>
</comment>
<reference evidence="1" key="1">
    <citation type="journal article" date="2015" name="Nature">
        <title>Complex archaea that bridge the gap between prokaryotes and eukaryotes.</title>
        <authorList>
            <person name="Spang A."/>
            <person name="Saw J.H."/>
            <person name="Jorgensen S.L."/>
            <person name="Zaremba-Niedzwiedzka K."/>
            <person name="Martijn J."/>
            <person name="Lind A.E."/>
            <person name="van Eijk R."/>
            <person name="Schleper C."/>
            <person name="Guy L."/>
            <person name="Ettema T.J."/>
        </authorList>
    </citation>
    <scope>NUCLEOTIDE SEQUENCE</scope>
</reference>
<protein>
    <submittedName>
        <fullName evidence="1">Uncharacterized protein</fullName>
    </submittedName>
</protein>
<proteinExistence type="predicted"/>
<name>A0A0F8YDG4_9ZZZZ</name>
<dbReference type="AlphaFoldDB" id="A0A0F8YDG4"/>
<evidence type="ECO:0000313" key="1">
    <source>
        <dbReference type="EMBL" id="KKK71735.1"/>
    </source>
</evidence>
<gene>
    <name evidence="1" type="ORF">LCGC14_2910950</name>
</gene>
<organism evidence="1">
    <name type="scientific">marine sediment metagenome</name>
    <dbReference type="NCBI Taxonomy" id="412755"/>
    <lineage>
        <taxon>unclassified sequences</taxon>
        <taxon>metagenomes</taxon>
        <taxon>ecological metagenomes</taxon>
    </lineage>
</organism>
<dbReference type="EMBL" id="LAZR01057596">
    <property type="protein sequence ID" value="KKK71735.1"/>
    <property type="molecule type" value="Genomic_DNA"/>
</dbReference>
<accession>A0A0F8YDG4</accession>